<dbReference type="EMBL" id="JAAPAO010000495">
    <property type="protein sequence ID" value="KAF4658413.1"/>
    <property type="molecule type" value="Genomic_DNA"/>
</dbReference>
<organism evidence="1 2">
    <name type="scientific">Perkinsus chesapeaki</name>
    <name type="common">Clam parasite</name>
    <name type="synonym">Perkinsus andrewsi</name>
    <dbReference type="NCBI Taxonomy" id="330153"/>
    <lineage>
        <taxon>Eukaryota</taxon>
        <taxon>Sar</taxon>
        <taxon>Alveolata</taxon>
        <taxon>Perkinsozoa</taxon>
        <taxon>Perkinsea</taxon>
        <taxon>Perkinsida</taxon>
        <taxon>Perkinsidae</taxon>
        <taxon>Perkinsus</taxon>
    </lineage>
</organism>
<evidence type="ECO:0000313" key="1">
    <source>
        <dbReference type="EMBL" id="KAF4658413.1"/>
    </source>
</evidence>
<sequence>MFGVKFEAVREAEFGLAESNGGPNSLAEEENSLASERYILALRKATSPTDKIKSMDRFSRDMSLEESFSLGGAEADWIDSALCCRLKDRVDELRGLIREIQSQDALIDHSGARGLHEDGMDSGRRVVEEAMKDVEMITNKQGSRIVTPRMVSSAEKRVTELRFDGVEEMQASQDCKILFGVPTEKVGENVGLNLQRNFRVLRRMNLETIRDDEEAEVGDWV</sequence>
<proteinExistence type="predicted"/>
<comment type="caution">
    <text evidence="1">The sequence shown here is derived from an EMBL/GenBank/DDBJ whole genome shotgun (WGS) entry which is preliminary data.</text>
</comment>
<dbReference type="Proteomes" id="UP000591131">
    <property type="component" value="Unassembled WGS sequence"/>
</dbReference>
<reference evidence="1 2" key="1">
    <citation type="submission" date="2020-04" db="EMBL/GenBank/DDBJ databases">
        <title>Perkinsus chesapeaki whole genome sequence.</title>
        <authorList>
            <person name="Bogema D.R."/>
        </authorList>
    </citation>
    <scope>NUCLEOTIDE SEQUENCE [LARGE SCALE GENOMIC DNA]</scope>
    <source>
        <strain evidence="1">ATCC PRA-425</strain>
    </source>
</reference>
<name>A0A7J6LGX7_PERCH</name>
<keyword evidence="2" id="KW-1185">Reference proteome</keyword>
<accession>A0A7J6LGX7</accession>
<evidence type="ECO:0000313" key="2">
    <source>
        <dbReference type="Proteomes" id="UP000591131"/>
    </source>
</evidence>
<protein>
    <submittedName>
        <fullName evidence="1">Uncharacterized protein</fullName>
    </submittedName>
</protein>
<dbReference type="AlphaFoldDB" id="A0A7J6LGX7"/>
<gene>
    <name evidence="1" type="ORF">FOL47_007995</name>
</gene>